<dbReference type="InterPro" id="IPR011049">
    <property type="entry name" value="Serralysin-like_metalloprot_C"/>
</dbReference>
<dbReference type="EMBL" id="JAGFNS010000011">
    <property type="protein sequence ID" value="MBO3739528.1"/>
    <property type="molecule type" value="Genomic_DNA"/>
</dbReference>
<dbReference type="Proteomes" id="UP000679690">
    <property type="component" value="Unassembled WGS sequence"/>
</dbReference>
<evidence type="ECO:0000256" key="2">
    <source>
        <dbReference type="ARBA" id="ARBA00022525"/>
    </source>
</evidence>
<dbReference type="Gene3D" id="2.150.10.10">
    <property type="entry name" value="Serralysin-like metalloprotease, C-terminal"/>
    <property type="match status" value="2"/>
</dbReference>
<comment type="caution">
    <text evidence="4">The sequence shown here is derived from an EMBL/GenBank/DDBJ whole genome shotgun (WGS) entry which is preliminary data.</text>
</comment>
<keyword evidence="5" id="KW-1185">Reference proteome</keyword>
<accession>A0ABS3UL54</accession>
<name>A0ABS3UL54_9ACTN</name>
<evidence type="ECO:0000313" key="5">
    <source>
        <dbReference type="Proteomes" id="UP000679690"/>
    </source>
</evidence>
<dbReference type="PRINTS" id="PR00313">
    <property type="entry name" value="CABNDNGRPT"/>
</dbReference>
<dbReference type="InterPro" id="IPR050557">
    <property type="entry name" value="RTX_toxin/Mannuronan_C5-epim"/>
</dbReference>
<organism evidence="4 5">
    <name type="scientific">Actinoplanes flavus</name>
    <dbReference type="NCBI Taxonomy" id="2820290"/>
    <lineage>
        <taxon>Bacteria</taxon>
        <taxon>Bacillati</taxon>
        <taxon>Actinomycetota</taxon>
        <taxon>Actinomycetes</taxon>
        <taxon>Micromonosporales</taxon>
        <taxon>Micromonosporaceae</taxon>
        <taxon>Actinoplanes</taxon>
    </lineage>
</organism>
<keyword evidence="3" id="KW-0732">Signal</keyword>
<comment type="subcellular location">
    <subcellularLocation>
        <location evidence="1">Secreted</location>
    </subcellularLocation>
</comment>
<evidence type="ECO:0000256" key="1">
    <source>
        <dbReference type="ARBA" id="ARBA00004613"/>
    </source>
</evidence>
<dbReference type="Pfam" id="PF00353">
    <property type="entry name" value="HemolysinCabind"/>
    <property type="match status" value="4"/>
</dbReference>
<evidence type="ECO:0008006" key="6">
    <source>
        <dbReference type="Google" id="ProtNLM"/>
    </source>
</evidence>
<dbReference type="PANTHER" id="PTHR38340">
    <property type="entry name" value="S-LAYER PROTEIN"/>
    <property type="match status" value="1"/>
</dbReference>
<proteinExistence type="predicted"/>
<dbReference type="InterPro" id="IPR001343">
    <property type="entry name" value="Hemolysn_Ca-bd"/>
</dbReference>
<evidence type="ECO:0000256" key="3">
    <source>
        <dbReference type="SAM" id="SignalP"/>
    </source>
</evidence>
<sequence>MSGNTWLSRAAAAMAGATAAVGVFAAPAQAATTGVVDVRYAEPGDPGQIVYKAGPSRRNVVVVTRTGRTITIDDRVAIRAGKGCKAVKGDKTRVRCTPKAYQGVSVYLGSGDDRVTNRSDVPMVALGGSGKDTLIGGPDTDLLQGGTGADRLYGQGGFDMLYGESGYDLLVAGAGDDRLDGGTGNDREYGGDGDDWHMQGEETTAADADWISAGNGTDRVYYTHRTKGISADSDGVRGDDGRSGEGDTIISAESLGGGHGDDRLYGTDGADTLIGFNGADQIYGRGGDDHLDAGHDEKADLLDGGDNGTAGDTCVAPGDDDTRVACEH</sequence>
<keyword evidence="2" id="KW-0964">Secreted</keyword>
<reference evidence="4 5" key="1">
    <citation type="submission" date="2021-03" db="EMBL/GenBank/DDBJ databases">
        <title>Actinoplanes flavus sp. nov., a novel actinomycete isolated from Coconut Palm rhizosphere soil.</title>
        <authorList>
            <person name="Luo X."/>
        </authorList>
    </citation>
    <scope>NUCLEOTIDE SEQUENCE [LARGE SCALE GENOMIC DNA]</scope>
    <source>
        <strain evidence="4 5">NEAU-H7</strain>
    </source>
</reference>
<protein>
    <recommendedName>
        <fullName evidence="6">Hemolysin-type calcium-binding repeat-containing protein</fullName>
    </recommendedName>
</protein>
<dbReference type="RefSeq" id="WP_208468665.1">
    <property type="nucleotide sequence ID" value="NZ_JAGFNS010000011.1"/>
</dbReference>
<dbReference type="SUPFAM" id="SSF51120">
    <property type="entry name" value="beta-Roll"/>
    <property type="match status" value="2"/>
</dbReference>
<feature type="signal peptide" evidence="3">
    <location>
        <begin position="1"/>
        <end position="30"/>
    </location>
</feature>
<feature type="chain" id="PRO_5045917676" description="Hemolysin-type calcium-binding repeat-containing protein" evidence="3">
    <location>
        <begin position="31"/>
        <end position="328"/>
    </location>
</feature>
<gene>
    <name evidence="4" type="ORF">J5X75_18600</name>
</gene>
<dbReference type="PANTHER" id="PTHR38340:SF1">
    <property type="entry name" value="S-LAYER PROTEIN"/>
    <property type="match status" value="1"/>
</dbReference>
<evidence type="ECO:0000313" key="4">
    <source>
        <dbReference type="EMBL" id="MBO3739528.1"/>
    </source>
</evidence>